<gene>
    <name evidence="3" type="primary">LOC119636817</name>
</gene>
<dbReference type="KEGG" id="gfs:119636817"/>
<sequence length="665" mass="77154">MKLPQKRQIFAAVTLCLATFLSAPMQSCALIDDVLDVFQVTKTITVNVLKAWHIVEDVVEDEATAQGLNFPLAKDKHQKVLTRLKEVSKQIAQIEDQHTEQIAVAVDSINNYIESNLKLLHKRNEIEDIINQISSRFKQMQTYEAYQDKLETGTLLDFAEWTVSPSAYSAYNLMGRLSLIMFGAEEKIASVNIFDLLMQGYEQSKGERCNGRQSTQQFLYFLYSDIALTELKSYTMMQFSWMILRIYGKGNYTQESTLMRQEYGRRNEKTVRLLRKTMDSADRSVWRCDPAVYKLGETYEEITRLIQGYIENEVDMNDNRECWYTCNDYTYAKNVEKKSFARQEPCTGYLRTCRYVDSHMSVCTSAENSARRYEYIQYDNGITFGEERKCARDTQQVNSWWRYLFWHCSYCFCYCDDIYSTKTDRYFNLRETRSDVASNRVVTGLRFTKKNRIFHLQIQDGELLPRGNINRTSLAWKPVENYTLHDENVHNNRDYYTLSYSARSIDLDDVQTDDNTFTVTGVRFRVISSHINLEVCLTEFNFETGKLVHPENNSFWKSNDNTDVSGNRRAAIILDEPDMPTRTKAKSIPDSRHNQYIEFSPSSMRKDAGQSTVPFIDIQDVTSNPPVPLAGIGIYHKGRPGFGGFLGPKLFTYDIAPHFQSLRNN</sequence>
<name>A0A9C5YU36_9MUSC</name>
<dbReference type="AlphaFoldDB" id="A0A9C5YU36"/>
<evidence type="ECO:0000313" key="2">
    <source>
        <dbReference type="Proteomes" id="UP000092443"/>
    </source>
</evidence>
<reference evidence="3" key="1">
    <citation type="submission" date="2025-08" db="UniProtKB">
        <authorList>
            <consortium name="RefSeq"/>
        </authorList>
    </citation>
    <scope>IDENTIFICATION</scope>
    <source>
        <tissue evidence="3">Whole body pupa</tissue>
    </source>
</reference>
<evidence type="ECO:0000256" key="1">
    <source>
        <dbReference type="SAM" id="SignalP"/>
    </source>
</evidence>
<dbReference type="Pfam" id="PF16061">
    <property type="entry name" value="DUF4803"/>
    <property type="match status" value="1"/>
</dbReference>
<dbReference type="Proteomes" id="UP000092443">
    <property type="component" value="Unplaced"/>
</dbReference>
<feature type="signal peptide" evidence="1">
    <location>
        <begin position="1"/>
        <end position="29"/>
    </location>
</feature>
<protein>
    <submittedName>
        <fullName evidence="3">Uncharacterized protein LOC119636817</fullName>
    </submittedName>
</protein>
<proteinExistence type="predicted"/>
<dbReference type="PANTHER" id="PTHR47890:SF1">
    <property type="entry name" value="LD24308P"/>
    <property type="match status" value="1"/>
</dbReference>
<evidence type="ECO:0000313" key="3">
    <source>
        <dbReference type="RefSeq" id="XP_037888390.1"/>
    </source>
</evidence>
<dbReference type="PANTHER" id="PTHR47890">
    <property type="entry name" value="LD24308P"/>
    <property type="match status" value="1"/>
</dbReference>
<organism evidence="2 3">
    <name type="scientific">Glossina fuscipes</name>
    <dbReference type="NCBI Taxonomy" id="7396"/>
    <lineage>
        <taxon>Eukaryota</taxon>
        <taxon>Metazoa</taxon>
        <taxon>Ecdysozoa</taxon>
        <taxon>Arthropoda</taxon>
        <taxon>Hexapoda</taxon>
        <taxon>Insecta</taxon>
        <taxon>Pterygota</taxon>
        <taxon>Neoptera</taxon>
        <taxon>Endopterygota</taxon>
        <taxon>Diptera</taxon>
        <taxon>Brachycera</taxon>
        <taxon>Muscomorpha</taxon>
        <taxon>Hippoboscoidea</taxon>
        <taxon>Glossinidae</taxon>
        <taxon>Glossina</taxon>
    </lineage>
</organism>
<keyword evidence="2" id="KW-1185">Reference proteome</keyword>
<dbReference type="InterPro" id="IPR032062">
    <property type="entry name" value="DUF4803"/>
</dbReference>
<dbReference type="RefSeq" id="XP_037888390.1">
    <property type="nucleotide sequence ID" value="XM_038032462.1"/>
</dbReference>
<feature type="chain" id="PRO_5039549098" evidence="1">
    <location>
        <begin position="30"/>
        <end position="665"/>
    </location>
</feature>
<accession>A0A9C5YU36</accession>
<dbReference type="GeneID" id="119636817"/>
<keyword evidence="1" id="KW-0732">Signal</keyword>